<dbReference type="GeneID" id="55971515"/>
<evidence type="ECO:0000313" key="3">
    <source>
        <dbReference type="Proteomes" id="UP000749293"/>
    </source>
</evidence>
<protein>
    <submittedName>
        <fullName evidence="2">Uncharacterized protein</fullName>
    </submittedName>
</protein>
<keyword evidence="3" id="KW-1185">Reference proteome</keyword>
<organism evidence="2 3">
    <name type="scientific">Geosmithia morbida</name>
    <dbReference type="NCBI Taxonomy" id="1094350"/>
    <lineage>
        <taxon>Eukaryota</taxon>
        <taxon>Fungi</taxon>
        <taxon>Dikarya</taxon>
        <taxon>Ascomycota</taxon>
        <taxon>Pezizomycotina</taxon>
        <taxon>Sordariomycetes</taxon>
        <taxon>Hypocreomycetidae</taxon>
        <taxon>Hypocreales</taxon>
        <taxon>Bionectriaceae</taxon>
        <taxon>Geosmithia</taxon>
    </lineage>
</organism>
<proteinExistence type="predicted"/>
<gene>
    <name evidence="2" type="ORF">GMORB2_5287</name>
</gene>
<dbReference type="RefSeq" id="XP_035323273.1">
    <property type="nucleotide sequence ID" value="XM_035467261.1"/>
</dbReference>
<name>A0A9P5D5J8_9HYPO</name>
<dbReference type="OrthoDB" id="76567at2759"/>
<dbReference type="EMBL" id="JAANYQ010000004">
    <property type="protein sequence ID" value="KAF4124621.1"/>
    <property type="molecule type" value="Genomic_DNA"/>
</dbReference>
<sequence length="153" mass="17195">MHSAFMVQLASMGLNRERISTGPTTYPMDGHGSRGEADSAGLPLSRHQEDTWPTIVFESGYSQSQSSLRQKMRFWSSRSAHQVKTVILVEVDPGSDDRRISIDPWRKRPPSATIQVPSRRNTDTRIIGGLESSARLCPNNHRRVASPDALRRR</sequence>
<dbReference type="Proteomes" id="UP000749293">
    <property type="component" value="Unassembled WGS sequence"/>
</dbReference>
<dbReference type="AlphaFoldDB" id="A0A9P5D5J8"/>
<reference evidence="2" key="1">
    <citation type="submission" date="2020-03" db="EMBL/GenBank/DDBJ databases">
        <title>Site-based positive gene gene selection in Geosmithia morbida across the United States reveals a broad range of putative effectors and factors for local host and environmental adapation.</title>
        <authorList>
            <person name="Onufrak A."/>
            <person name="Murdoch R.W."/>
            <person name="Gazis R."/>
            <person name="Huff M."/>
            <person name="Staton M."/>
            <person name="Klingeman W."/>
            <person name="Hadziabdic D."/>
        </authorList>
    </citation>
    <scope>NUCLEOTIDE SEQUENCE</scope>
    <source>
        <strain evidence="2">1262</strain>
    </source>
</reference>
<feature type="region of interest" description="Disordered" evidence="1">
    <location>
        <begin position="18"/>
        <end position="43"/>
    </location>
</feature>
<comment type="caution">
    <text evidence="2">The sequence shown here is derived from an EMBL/GenBank/DDBJ whole genome shotgun (WGS) entry which is preliminary data.</text>
</comment>
<accession>A0A9P5D5J8</accession>
<evidence type="ECO:0000313" key="2">
    <source>
        <dbReference type="EMBL" id="KAF4124621.1"/>
    </source>
</evidence>
<evidence type="ECO:0000256" key="1">
    <source>
        <dbReference type="SAM" id="MobiDB-lite"/>
    </source>
</evidence>